<dbReference type="Gene3D" id="3.40.640.10">
    <property type="entry name" value="Type I PLP-dependent aspartate aminotransferase-like (Major domain)"/>
    <property type="match status" value="1"/>
</dbReference>
<comment type="catalytic activity">
    <reaction evidence="18">
        <text>N(omega),N(omega)-dimethyl-L-arginine + pyruvate = 5-(3,3-dimethylguanidino)-2-oxopentanoate + L-alanine</text>
        <dbReference type="Rhea" id="RHEA:77303"/>
        <dbReference type="ChEBI" id="CHEBI:15361"/>
        <dbReference type="ChEBI" id="CHEBI:57972"/>
        <dbReference type="ChEBI" id="CHEBI:58326"/>
        <dbReference type="ChEBI" id="CHEBI:197301"/>
    </reaction>
</comment>
<dbReference type="GO" id="GO:0030170">
    <property type="term" value="F:pyridoxal phosphate binding"/>
    <property type="evidence" value="ECO:0007669"/>
    <property type="project" value="InterPro"/>
</dbReference>
<name>A0A3Q3VKS2_MOLML</name>
<evidence type="ECO:0000256" key="13">
    <source>
        <dbReference type="ARBA" id="ARBA00039862"/>
    </source>
</evidence>
<keyword evidence="8" id="KW-0663">Pyridoxal phosphate</keyword>
<evidence type="ECO:0000256" key="20">
    <source>
        <dbReference type="ARBA" id="ARBA00043726"/>
    </source>
</evidence>
<evidence type="ECO:0000256" key="3">
    <source>
        <dbReference type="ARBA" id="ARBA00008954"/>
    </source>
</evidence>
<comment type="catalytic activity">
    <reaction evidence="27">
        <text>2-oxopentanoate + N(omega),N(omega)-dimethyl-L-arginine = 5-(3,3-dimethylguanidino)-2-oxopentanoate + L-2-aminopentanoate</text>
        <dbReference type="Rhea" id="RHEA:77359"/>
        <dbReference type="ChEBI" id="CHEBI:28644"/>
        <dbReference type="ChEBI" id="CHEBI:58326"/>
        <dbReference type="ChEBI" id="CHEBI:58441"/>
        <dbReference type="ChEBI" id="CHEBI:197301"/>
    </reaction>
</comment>
<dbReference type="PANTHER" id="PTHR45688">
    <property type="match status" value="1"/>
</dbReference>
<dbReference type="InterPro" id="IPR049704">
    <property type="entry name" value="Aminotrans_3_PPA_site"/>
</dbReference>
<accession>A0A3Q3VKS2</accession>
<keyword evidence="6" id="KW-0032">Aminotransferase</keyword>
<evidence type="ECO:0000256" key="8">
    <source>
        <dbReference type="ARBA" id="ARBA00022898"/>
    </source>
</evidence>
<evidence type="ECO:0000256" key="2">
    <source>
        <dbReference type="ARBA" id="ARBA00004173"/>
    </source>
</evidence>
<evidence type="ECO:0000256" key="38">
    <source>
        <dbReference type="ARBA" id="ARBA00058068"/>
    </source>
</evidence>
<evidence type="ECO:0000256" key="26">
    <source>
        <dbReference type="ARBA" id="ARBA00043825"/>
    </source>
</evidence>
<dbReference type="InterPro" id="IPR015422">
    <property type="entry name" value="PyrdxlP-dep_Trfase_small"/>
</dbReference>
<comment type="catalytic activity">
    <reaction evidence="22">
        <text>2-oxobutanoate + L-alanine = (2S)-2-aminobutanoate + pyruvate</text>
        <dbReference type="Rhea" id="RHEA:77355"/>
        <dbReference type="ChEBI" id="CHEBI:15361"/>
        <dbReference type="ChEBI" id="CHEBI:16763"/>
        <dbReference type="ChEBI" id="CHEBI:57972"/>
        <dbReference type="ChEBI" id="CHEBI:74359"/>
        <dbReference type="EC" id="2.6.1.44"/>
    </reaction>
</comment>
<keyword evidence="7" id="KW-0808">Transferase</keyword>
<evidence type="ECO:0000256" key="15">
    <source>
        <dbReference type="ARBA" id="ARBA00041845"/>
    </source>
</evidence>
<evidence type="ECO:0000256" key="39">
    <source>
        <dbReference type="SAM" id="MobiDB-lite"/>
    </source>
</evidence>
<dbReference type="STRING" id="94237.ENSMMOP00000001736"/>
<dbReference type="GO" id="GO:0009436">
    <property type="term" value="P:glyoxylate catabolic process"/>
    <property type="evidence" value="ECO:0007669"/>
    <property type="project" value="TreeGrafter"/>
</dbReference>
<evidence type="ECO:0000256" key="21">
    <source>
        <dbReference type="ARBA" id="ARBA00043749"/>
    </source>
</evidence>
<dbReference type="Proteomes" id="UP000261620">
    <property type="component" value="Unplaced"/>
</dbReference>
<evidence type="ECO:0000256" key="29">
    <source>
        <dbReference type="ARBA" id="ARBA00044257"/>
    </source>
</evidence>
<evidence type="ECO:0000256" key="24">
    <source>
        <dbReference type="ARBA" id="ARBA00043777"/>
    </source>
</evidence>
<protein>
    <recommendedName>
        <fullName evidence="13">Alanine--glyoxylate aminotransferase 2, mitochondrial</fullName>
        <ecNumber evidence="28">2.6.1.18</ecNumber>
        <ecNumber evidence="12">2.6.1.40</ecNumber>
        <ecNumber evidence="5">2.6.1.44</ecNumber>
    </recommendedName>
    <alternativeName>
        <fullName evidence="14">(R)-3-amino-2-methylpropionate--pyruvate transaminase</fullName>
    </alternativeName>
    <alternativeName>
        <fullName evidence="16">Beta-ALAAT II</fullName>
    </alternativeName>
    <alternativeName>
        <fullName evidence="17">Beta-alanine-pyruvate aminotransferase</fullName>
    </alternativeName>
    <alternativeName>
        <fullName evidence="30">D-3-aminoisobutyrate-pyruvate aminotransferase</fullName>
    </alternativeName>
    <alternativeName>
        <fullName evidence="15">D-AIBAT</fullName>
    </alternativeName>
    <alternativeName>
        <fullName evidence="29">D-beta-aminoisobutyrate-pyruvate aminotransferase</fullName>
    </alternativeName>
</protein>
<evidence type="ECO:0000256" key="31">
    <source>
        <dbReference type="ARBA" id="ARBA00047892"/>
    </source>
</evidence>
<sequence length="572" mass="63150">MLPVTSQPGSQTARSWTDPPETHTHTHTHTNTKSLHPVCQLLGRWRESDSSLLNMSYVKSRTAARCGALAGRSLCRTGSAKFHLASGASWQKSAFKYPSYDVPEMPPCSFKPEEYKGMSKEHMMEIRRRNCNPMTMKVTYYKKPVFTHQGYMQWLWDVDGKRYLDLFAGVATVSVGHCHPKVTAAAEKQLKRLWHTTSIYVYPTLHEYCEKLASYLPDPLKVIYLTNSGSEANDLAMLMARLHTGNYDIITFRGSYHGGSPQTLGLTSNTAYKYPIANGLGCTNTMCPDVFRGPWGGSHCRDSPVQTTRECSCAQGHCMANEQYIGQLKETFATSVPNRIAAFFGEPIQGVGGAVQYPKNYLKEAYRLVRERGGVCIADEVQTGFGRTGTHFWGFQGHGVIPDMVTMAKGIGNGFPMGAVVTTPEIAASFGQGVHFNTFAGNPVACAVASSVLDTISEDGSQQTSLKVGNYLLTQLAKLRDKYEIIGDVRGKGLMIGVEMVKDKASRDPLSPESMSEIFEDVKEMGVLIGKGGLYGQTFRIKPPMCITMEDADFFLAVFNKSVHNYMERRGG</sequence>
<dbReference type="PROSITE" id="PS00600">
    <property type="entry name" value="AA_TRANSFER_CLASS_3"/>
    <property type="match status" value="1"/>
</dbReference>
<dbReference type="GO" id="GO:0016223">
    <property type="term" value="F:beta-alanine:pyruvate transaminase activity"/>
    <property type="evidence" value="ECO:0007669"/>
    <property type="project" value="UniProtKB-EC"/>
</dbReference>
<dbReference type="GO" id="GO:0005739">
    <property type="term" value="C:mitochondrion"/>
    <property type="evidence" value="ECO:0007669"/>
    <property type="project" value="UniProtKB-SubCell"/>
</dbReference>
<comment type="catalytic activity">
    <reaction evidence="26">
        <text>3-oxopropanoate + L-alanine = beta-alanine + pyruvate</text>
        <dbReference type="Rhea" id="RHEA:14077"/>
        <dbReference type="ChEBI" id="CHEBI:15361"/>
        <dbReference type="ChEBI" id="CHEBI:33190"/>
        <dbReference type="ChEBI" id="CHEBI:57966"/>
        <dbReference type="ChEBI" id="CHEBI:57972"/>
        <dbReference type="EC" id="2.6.1.18"/>
    </reaction>
    <physiologicalReaction direction="right-to-left" evidence="26">
        <dbReference type="Rhea" id="RHEA:14079"/>
    </physiologicalReaction>
</comment>
<evidence type="ECO:0000256" key="36">
    <source>
        <dbReference type="ARBA" id="ARBA00048916"/>
    </source>
</evidence>
<evidence type="ECO:0000256" key="6">
    <source>
        <dbReference type="ARBA" id="ARBA00022576"/>
    </source>
</evidence>
<dbReference type="CDD" id="cd00610">
    <property type="entry name" value="OAT_like"/>
    <property type="match status" value="1"/>
</dbReference>
<comment type="catalytic activity">
    <reaction evidence="37">
        <text>N(omega),N('omega)-dimethyl-L-arginine + glyoxylate = 5-(3,3'-dimethylguanidino)-2-oxopentanoate + glycine</text>
        <dbReference type="Rhea" id="RHEA:77315"/>
        <dbReference type="ChEBI" id="CHEBI:36655"/>
        <dbReference type="ChEBI" id="CHEBI:57305"/>
        <dbReference type="ChEBI" id="CHEBI:197308"/>
        <dbReference type="ChEBI" id="CHEBI:197310"/>
    </reaction>
</comment>
<evidence type="ECO:0000313" key="40">
    <source>
        <dbReference type="Ensembl" id="ENSMMOP00000001736.1"/>
    </source>
</evidence>
<evidence type="ECO:0000256" key="22">
    <source>
        <dbReference type="ARBA" id="ARBA00043751"/>
    </source>
</evidence>
<evidence type="ECO:0000256" key="37">
    <source>
        <dbReference type="ARBA" id="ARBA00049480"/>
    </source>
</evidence>
<evidence type="ECO:0000256" key="32">
    <source>
        <dbReference type="ARBA" id="ARBA00048264"/>
    </source>
</evidence>
<comment type="catalytic activity">
    <reaction evidence="19">
        <text>(2S)-2-aminobutanoate + glyoxylate = 2-oxobutanoate + glycine</text>
        <dbReference type="Rhea" id="RHEA:77339"/>
        <dbReference type="ChEBI" id="CHEBI:16763"/>
        <dbReference type="ChEBI" id="CHEBI:36655"/>
        <dbReference type="ChEBI" id="CHEBI:57305"/>
        <dbReference type="ChEBI" id="CHEBI:74359"/>
    </reaction>
</comment>
<evidence type="ECO:0000256" key="10">
    <source>
        <dbReference type="ARBA" id="ARBA00023128"/>
    </source>
</evidence>
<evidence type="ECO:0000256" key="7">
    <source>
        <dbReference type="ARBA" id="ARBA00022679"/>
    </source>
</evidence>
<evidence type="ECO:0000256" key="9">
    <source>
        <dbReference type="ARBA" id="ARBA00022946"/>
    </source>
</evidence>
<feature type="region of interest" description="Disordered" evidence="39">
    <location>
        <begin position="1"/>
        <end position="33"/>
    </location>
</feature>
<evidence type="ECO:0000256" key="11">
    <source>
        <dbReference type="ARBA" id="ARBA00033660"/>
    </source>
</evidence>
<evidence type="ECO:0000256" key="12">
    <source>
        <dbReference type="ARBA" id="ARBA00039130"/>
    </source>
</evidence>
<dbReference type="Ensembl" id="ENSMMOT00000001769.1">
    <property type="protein sequence ID" value="ENSMMOP00000001736.1"/>
    <property type="gene ID" value="ENSMMOG00000000871.1"/>
</dbReference>
<evidence type="ECO:0000256" key="19">
    <source>
        <dbReference type="ARBA" id="ARBA00043679"/>
    </source>
</evidence>
<comment type="catalytic activity">
    <reaction evidence="20">
        <text>(R)-3-amino-2-methylpropanoate + pyruvate = 2-methyl-3-oxopropanoate + L-alanine</text>
        <dbReference type="Rhea" id="RHEA:18393"/>
        <dbReference type="ChEBI" id="CHEBI:15361"/>
        <dbReference type="ChEBI" id="CHEBI:57700"/>
        <dbReference type="ChEBI" id="CHEBI:57731"/>
        <dbReference type="ChEBI" id="CHEBI:57972"/>
        <dbReference type="EC" id="2.6.1.40"/>
    </reaction>
    <physiologicalReaction direction="left-to-right" evidence="20">
        <dbReference type="Rhea" id="RHEA:18394"/>
    </physiologicalReaction>
</comment>
<dbReference type="Pfam" id="PF00202">
    <property type="entry name" value="Aminotran_3"/>
    <property type="match status" value="1"/>
</dbReference>
<feature type="compositionally biased region" description="Polar residues" evidence="39">
    <location>
        <begin position="1"/>
        <end position="15"/>
    </location>
</feature>
<comment type="catalytic activity">
    <reaction evidence="35">
        <text>N(omega)-methyl-L-arginine + glyoxylate = 5-(3-methylguanidino)-2-oxopentanoate + glycine</text>
        <dbReference type="Rhea" id="RHEA:77323"/>
        <dbReference type="ChEBI" id="CHEBI:36655"/>
        <dbReference type="ChEBI" id="CHEBI:57305"/>
        <dbReference type="ChEBI" id="CHEBI:114953"/>
        <dbReference type="ChEBI" id="CHEBI:197314"/>
    </reaction>
</comment>
<evidence type="ECO:0000256" key="18">
    <source>
        <dbReference type="ARBA" id="ARBA00043669"/>
    </source>
</evidence>
<proteinExistence type="inferred from homology"/>
<dbReference type="InterPro" id="IPR015424">
    <property type="entry name" value="PyrdxlP-dep_Trfase"/>
</dbReference>
<evidence type="ECO:0000256" key="34">
    <source>
        <dbReference type="ARBA" id="ARBA00048560"/>
    </source>
</evidence>
<evidence type="ECO:0000256" key="14">
    <source>
        <dbReference type="ARBA" id="ARBA00041662"/>
    </source>
</evidence>
<dbReference type="InterPro" id="IPR015421">
    <property type="entry name" value="PyrdxlP-dep_Trfase_major"/>
</dbReference>
<dbReference type="FunFam" id="3.40.640.10:FF:000055">
    <property type="entry name" value="Alanine--glyoxylate aminotransferase 2, mitochondrial"/>
    <property type="match status" value="1"/>
</dbReference>
<dbReference type="EC" id="2.6.1.44" evidence="5"/>
<keyword evidence="41" id="KW-1185">Reference proteome</keyword>
<evidence type="ECO:0000256" key="5">
    <source>
        <dbReference type="ARBA" id="ARBA00013049"/>
    </source>
</evidence>
<comment type="function">
    <text evidence="38">Multifunctional aminotransferase with a broad substrate specificity. Catalyzes the conversion of glyoxylate to glycine using alanine as the amino donor. Catalyzes metabolism of not L- but the D-isomer of D-beta-aminoisobutyric acid to generate 2-methyl-3-oxopropanoate and alanine. Catalyzes the transfer of the amino group from beta-alanine to pyruvate to yield L-alanine and 3-oxopropanoate. Can metabolize NG-monomethyl-L-arginine (NMMA), asymmetric NG,NG-dimethyl-L-arginine (ADMA) and symmetric NG,N'G-dimethyl-L-arginine (SDMA). ADMA is a potent inhibitor of nitric-oxide (NO) synthase, and this activity provides mechanism through which the kidney regulates blood pressure.</text>
</comment>
<keyword evidence="10" id="KW-0496">Mitochondrion</keyword>
<evidence type="ECO:0000256" key="35">
    <source>
        <dbReference type="ARBA" id="ARBA00048760"/>
    </source>
</evidence>
<comment type="catalytic activity">
    <reaction evidence="11">
        <text>glyoxylate + L-alanine = glycine + pyruvate</text>
        <dbReference type="Rhea" id="RHEA:24248"/>
        <dbReference type="ChEBI" id="CHEBI:15361"/>
        <dbReference type="ChEBI" id="CHEBI:36655"/>
        <dbReference type="ChEBI" id="CHEBI:57305"/>
        <dbReference type="ChEBI" id="CHEBI:57972"/>
        <dbReference type="EC" id="2.6.1.44"/>
    </reaction>
    <physiologicalReaction direction="left-to-right" evidence="11">
        <dbReference type="Rhea" id="RHEA:24249"/>
    </physiologicalReaction>
</comment>
<comment type="catalytic activity">
    <reaction evidence="31">
        <text>N(omega),N(omega)-dimethyl-L-arginine + glyoxylate = 5-(3,3-dimethylguanidino)-2-oxopentanoate + glycine</text>
        <dbReference type="Rhea" id="RHEA:77311"/>
        <dbReference type="ChEBI" id="CHEBI:36655"/>
        <dbReference type="ChEBI" id="CHEBI:57305"/>
        <dbReference type="ChEBI" id="CHEBI:58326"/>
        <dbReference type="ChEBI" id="CHEBI:197301"/>
    </reaction>
</comment>
<evidence type="ECO:0000256" key="23">
    <source>
        <dbReference type="ARBA" id="ARBA00043758"/>
    </source>
</evidence>
<comment type="catalytic activity">
    <reaction evidence="23">
        <text>N(omega)-methyl-L-arginine + pyruvate = 5-(3-methylguanidino)-2-oxopentanoate + L-alanine</text>
        <dbReference type="Rhea" id="RHEA:77319"/>
        <dbReference type="ChEBI" id="CHEBI:15361"/>
        <dbReference type="ChEBI" id="CHEBI:57972"/>
        <dbReference type="ChEBI" id="CHEBI:114953"/>
        <dbReference type="ChEBI" id="CHEBI:197314"/>
    </reaction>
</comment>
<evidence type="ECO:0000256" key="27">
    <source>
        <dbReference type="ARBA" id="ARBA00043826"/>
    </source>
</evidence>
<evidence type="ECO:0000256" key="17">
    <source>
        <dbReference type="ARBA" id="ARBA00042669"/>
    </source>
</evidence>
<reference evidence="40" key="1">
    <citation type="submission" date="2025-08" db="UniProtKB">
        <authorList>
            <consortium name="Ensembl"/>
        </authorList>
    </citation>
    <scope>IDENTIFICATION</scope>
</reference>
<comment type="catalytic activity">
    <reaction evidence="24">
        <text>L-ornithine + pyruvate = 5-amino-2-oxopentanoate + L-alanine</text>
        <dbReference type="Rhea" id="RHEA:77327"/>
        <dbReference type="ChEBI" id="CHEBI:15361"/>
        <dbReference type="ChEBI" id="CHEBI:46911"/>
        <dbReference type="ChEBI" id="CHEBI:57972"/>
        <dbReference type="ChEBI" id="CHEBI:58802"/>
    </reaction>
</comment>
<organism evidence="40 41">
    <name type="scientific">Mola mola</name>
    <name type="common">Ocean sunfish</name>
    <name type="synonym">Tetraodon mola</name>
    <dbReference type="NCBI Taxonomy" id="94237"/>
    <lineage>
        <taxon>Eukaryota</taxon>
        <taxon>Metazoa</taxon>
        <taxon>Chordata</taxon>
        <taxon>Craniata</taxon>
        <taxon>Vertebrata</taxon>
        <taxon>Euteleostomi</taxon>
        <taxon>Actinopterygii</taxon>
        <taxon>Neopterygii</taxon>
        <taxon>Teleostei</taxon>
        <taxon>Neoteleostei</taxon>
        <taxon>Acanthomorphata</taxon>
        <taxon>Eupercaria</taxon>
        <taxon>Tetraodontiformes</taxon>
        <taxon>Molidae</taxon>
        <taxon>Mola</taxon>
    </lineage>
</organism>
<dbReference type="PANTHER" id="PTHR45688:SF3">
    <property type="entry name" value="ALANINE--GLYOXYLATE AMINOTRANSFERASE 2, MITOCHONDRIAL"/>
    <property type="match status" value="1"/>
</dbReference>
<evidence type="ECO:0000256" key="1">
    <source>
        <dbReference type="ARBA" id="ARBA00001933"/>
    </source>
</evidence>
<keyword evidence="9" id="KW-0809">Transit peptide</keyword>
<evidence type="ECO:0000256" key="30">
    <source>
        <dbReference type="ARBA" id="ARBA00044258"/>
    </source>
</evidence>
<evidence type="ECO:0000256" key="25">
    <source>
        <dbReference type="ARBA" id="ARBA00043798"/>
    </source>
</evidence>
<comment type="catalytic activity">
    <reaction evidence="33">
        <text>2-oxohexanoate + N(omega),N(omega)-dimethyl-L-arginine = L-2-aminohexanoate + 5-(3,3-dimethylguanidino)-2-oxopentanoate</text>
        <dbReference type="Rhea" id="RHEA:77363"/>
        <dbReference type="ChEBI" id="CHEBI:35177"/>
        <dbReference type="ChEBI" id="CHEBI:58326"/>
        <dbReference type="ChEBI" id="CHEBI:58455"/>
        <dbReference type="ChEBI" id="CHEBI:197301"/>
    </reaction>
</comment>
<evidence type="ECO:0000256" key="28">
    <source>
        <dbReference type="ARBA" id="ARBA00044055"/>
    </source>
</evidence>
<dbReference type="GO" id="GO:0008453">
    <property type="term" value="F:alanine-glyoxylate transaminase activity"/>
    <property type="evidence" value="ECO:0007669"/>
    <property type="project" value="UniProtKB-EC"/>
</dbReference>
<dbReference type="GO" id="GO:0047305">
    <property type="term" value="F:(R)-3-amino-2-methylpropionate-pyruvate transaminase activity"/>
    <property type="evidence" value="ECO:0007669"/>
    <property type="project" value="UniProtKB-EC"/>
</dbReference>
<comment type="catalytic activity">
    <reaction evidence="34">
        <text>N(omega),N(omega)-dimethyl-L-arginine + 2-oxobutanoate = 5-(3,3-dimethylguanidino)-2-oxopentanoate + (2S)-2-aminobutanoate</text>
        <dbReference type="Rhea" id="RHEA:77351"/>
        <dbReference type="ChEBI" id="CHEBI:16763"/>
        <dbReference type="ChEBI" id="CHEBI:58326"/>
        <dbReference type="ChEBI" id="CHEBI:74359"/>
        <dbReference type="ChEBI" id="CHEBI:197301"/>
    </reaction>
</comment>
<dbReference type="AlphaFoldDB" id="A0A3Q3VKS2"/>
<dbReference type="EC" id="2.6.1.40" evidence="12"/>
<comment type="catalytic activity">
    <reaction evidence="32">
        <text>L-ornithine + glyoxylate = 5-amino-2-oxopentanoate + glycine</text>
        <dbReference type="Rhea" id="RHEA:77331"/>
        <dbReference type="ChEBI" id="CHEBI:36655"/>
        <dbReference type="ChEBI" id="CHEBI:46911"/>
        <dbReference type="ChEBI" id="CHEBI:57305"/>
        <dbReference type="ChEBI" id="CHEBI:58802"/>
    </reaction>
</comment>
<dbReference type="EC" id="2.6.1.18" evidence="28"/>
<comment type="similarity">
    <text evidence="3">Belongs to the class-III pyridoxal-phosphate-dependent aminotransferase family.</text>
</comment>
<dbReference type="GO" id="GO:0019481">
    <property type="term" value="P:L-alanine catabolic process, by transamination"/>
    <property type="evidence" value="ECO:0007669"/>
    <property type="project" value="TreeGrafter"/>
</dbReference>
<comment type="catalytic activity">
    <reaction evidence="21">
        <text>N(omega),N(omega)-dimethyl-L-arginine + oxaloacetate = 5-(3,3-dimethylguanidino)-2-oxopentanoate + L-aspartate</text>
        <dbReference type="Rhea" id="RHEA:77343"/>
        <dbReference type="ChEBI" id="CHEBI:16452"/>
        <dbReference type="ChEBI" id="CHEBI:29991"/>
        <dbReference type="ChEBI" id="CHEBI:58326"/>
        <dbReference type="ChEBI" id="CHEBI:197301"/>
    </reaction>
</comment>
<evidence type="ECO:0000256" key="16">
    <source>
        <dbReference type="ARBA" id="ARBA00042611"/>
    </source>
</evidence>
<evidence type="ECO:0000313" key="41">
    <source>
        <dbReference type="Proteomes" id="UP000261620"/>
    </source>
</evidence>
<comment type="catalytic activity">
    <reaction evidence="36">
        <text>oxaloacetate + L-alanine = L-aspartate + pyruvate</text>
        <dbReference type="Rhea" id="RHEA:77347"/>
        <dbReference type="ChEBI" id="CHEBI:15361"/>
        <dbReference type="ChEBI" id="CHEBI:16452"/>
        <dbReference type="ChEBI" id="CHEBI:29991"/>
        <dbReference type="ChEBI" id="CHEBI:57972"/>
    </reaction>
</comment>
<evidence type="ECO:0000256" key="4">
    <source>
        <dbReference type="ARBA" id="ARBA00011881"/>
    </source>
</evidence>
<dbReference type="InterPro" id="IPR005814">
    <property type="entry name" value="Aminotrans_3"/>
</dbReference>
<dbReference type="SUPFAM" id="SSF53383">
    <property type="entry name" value="PLP-dependent transferases"/>
    <property type="match status" value="1"/>
</dbReference>
<dbReference type="Gene3D" id="3.90.1150.10">
    <property type="entry name" value="Aspartate Aminotransferase, domain 1"/>
    <property type="match status" value="1"/>
</dbReference>
<comment type="subunit">
    <text evidence="4">Homotetramer.</text>
</comment>
<comment type="cofactor">
    <cofactor evidence="1">
        <name>pyridoxal 5'-phosphate</name>
        <dbReference type="ChEBI" id="CHEBI:597326"/>
    </cofactor>
</comment>
<evidence type="ECO:0000256" key="33">
    <source>
        <dbReference type="ARBA" id="ARBA00048500"/>
    </source>
</evidence>
<comment type="subcellular location">
    <subcellularLocation>
        <location evidence="2">Mitochondrion</location>
    </subcellularLocation>
</comment>
<comment type="catalytic activity">
    <reaction evidence="25">
        <text>N(omega),N('omega)-dimethyl-L-arginine + pyruvate = 5-(3,3'-dimethylguanidino)-2-oxopentanoate + L-alanine</text>
        <dbReference type="Rhea" id="RHEA:77307"/>
        <dbReference type="ChEBI" id="CHEBI:15361"/>
        <dbReference type="ChEBI" id="CHEBI:57972"/>
        <dbReference type="ChEBI" id="CHEBI:197308"/>
        <dbReference type="ChEBI" id="CHEBI:197310"/>
    </reaction>
</comment>
<reference evidence="40" key="2">
    <citation type="submission" date="2025-09" db="UniProtKB">
        <authorList>
            <consortium name="Ensembl"/>
        </authorList>
    </citation>
    <scope>IDENTIFICATION</scope>
</reference>